<feature type="transmembrane region" description="Helical" evidence="4">
    <location>
        <begin position="155"/>
        <end position="172"/>
    </location>
</feature>
<reference evidence="6" key="1">
    <citation type="journal article" date="2019" name="Int. J. Syst. Evol. Microbiol.">
        <title>The Global Catalogue of Microorganisms (GCM) 10K type strain sequencing project: providing services to taxonomists for standard genome sequencing and annotation.</title>
        <authorList>
            <consortium name="The Broad Institute Genomics Platform"/>
            <consortium name="The Broad Institute Genome Sequencing Center for Infectious Disease"/>
            <person name="Wu L."/>
            <person name="Ma J."/>
        </authorList>
    </citation>
    <scope>NUCLEOTIDE SEQUENCE [LARGE SCALE GENOMIC DNA]</scope>
    <source>
        <strain evidence="6">CCUG 60023</strain>
    </source>
</reference>
<gene>
    <name evidence="5" type="ORF">ACFQ14_08330</name>
</gene>
<feature type="coiled-coil region" evidence="3">
    <location>
        <begin position="496"/>
        <end position="550"/>
    </location>
</feature>
<feature type="transmembrane region" description="Helical" evidence="4">
    <location>
        <begin position="423"/>
        <end position="442"/>
    </location>
</feature>
<feature type="transmembrane region" description="Helical" evidence="4">
    <location>
        <begin position="216"/>
        <end position="235"/>
    </location>
</feature>
<keyword evidence="2 3" id="KW-0175">Coiled coil</keyword>
<keyword evidence="4" id="KW-0472">Membrane</keyword>
<keyword evidence="4" id="KW-1133">Transmembrane helix</keyword>
<dbReference type="PANTHER" id="PTHR32347">
    <property type="entry name" value="EFFLUX SYSTEM COMPONENT YKNX-RELATED"/>
    <property type="match status" value="1"/>
</dbReference>
<comment type="subcellular location">
    <subcellularLocation>
        <location evidence="1">Cell envelope</location>
    </subcellularLocation>
</comment>
<evidence type="ECO:0000256" key="2">
    <source>
        <dbReference type="ARBA" id="ARBA00023054"/>
    </source>
</evidence>
<feature type="transmembrane region" description="Helical" evidence="4">
    <location>
        <begin position="356"/>
        <end position="379"/>
    </location>
</feature>
<evidence type="ECO:0000256" key="3">
    <source>
        <dbReference type="SAM" id="Coils"/>
    </source>
</evidence>
<evidence type="ECO:0000256" key="4">
    <source>
        <dbReference type="SAM" id="Phobius"/>
    </source>
</evidence>
<dbReference type="EMBL" id="JBHTJV010000005">
    <property type="protein sequence ID" value="MFD0916410.1"/>
    <property type="molecule type" value="Genomic_DNA"/>
</dbReference>
<feature type="transmembrane region" description="Helical" evidence="4">
    <location>
        <begin position="184"/>
        <end position="204"/>
    </location>
</feature>
<feature type="transmembrane region" description="Helical" evidence="4">
    <location>
        <begin position="385"/>
        <end position="403"/>
    </location>
</feature>
<feature type="transmembrane region" description="Helical" evidence="4">
    <location>
        <begin position="279"/>
        <end position="300"/>
    </location>
</feature>
<comment type="caution">
    <text evidence="5">The sequence shown here is derived from an EMBL/GenBank/DDBJ whole genome shotgun (WGS) entry which is preliminary data.</text>
</comment>
<evidence type="ECO:0000256" key="1">
    <source>
        <dbReference type="ARBA" id="ARBA00004196"/>
    </source>
</evidence>
<keyword evidence="4" id="KW-0812">Transmembrane</keyword>
<dbReference type="InterPro" id="IPR050465">
    <property type="entry name" value="UPF0194_transport"/>
</dbReference>
<name>A0ABW3FGL6_9HYPH</name>
<feature type="transmembrane region" description="Helical" evidence="4">
    <location>
        <begin position="118"/>
        <end position="135"/>
    </location>
</feature>
<dbReference type="Gene3D" id="2.40.50.100">
    <property type="match status" value="1"/>
</dbReference>
<proteinExistence type="predicted"/>
<sequence>MLSQQEGNEPVPLPVLRDDLEIVKTAPLANGAPAWVIFDPVAGRYFEIGRELLDMLMVWRVGEAKKLIRTIRTEFGRVVSEEDIAEAVHFLISNALVRDIPNNDYKLMAQTVQNQKKSWFSTMMHSYLFFRIPLVRPDKFLRRTWPAVSPLFTRTAVWIYAIIGLIGLYLVSRQWDQFAGTFQFLLSWQGALLYGASLVVVKSLHELGHAYMAVRYGLRVPTIGVAFMVLMPVLYTDTSGAWRLKSRRERLMIDGAGIFTELTLACLATFIWVFLPEGGLRLCFFAIATTSWITSLFVNLNPLMRFDGYYILSDALGFQNMQNRGFEMARWRLREILFGLGEPAPELLTRKMRRTVIIHAWATWIYRFFLFLGIAILVYAFFIKIIGILLFAVEIIWFILMPVGREMRHWWSIRDKIMKTKRFLVTSLVLAGAVAVAVIPWSTRIVVPSVMTAEHEQTLFPPFAGQVVDLKLVDGMKVEEGDVLAVLASPEIDQKLKQAQERARLLESRIDRTGADSRDRASLVVLENELNEVREEMDGLNRVREQLTMRAPFAGVVTDMDPELHVGIWTNVKTPMATIQDRERLKVKGYVSEQNLFRFAEGARATFIPDNPELAKTPLQVASVSVASVERLDEPYLAMRYGGDIAVDESDKKALRPTAANYAIDMVPSADEAILPASAVRGISVIQGEAESFYTRIKRQVLKVFVREMGV</sequence>
<dbReference type="Proteomes" id="UP001597101">
    <property type="component" value="Unassembled WGS sequence"/>
</dbReference>
<evidence type="ECO:0000313" key="5">
    <source>
        <dbReference type="EMBL" id="MFD0916410.1"/>
    </source>
</evidence>
<dbReference type="SUPFAM" id="SSF111369">
    <property type="entry name" value="HlyD-like secretion proteins"/>
    <property type="match status" value="1"/>
</dbReference>
<accession>A0ABW3FGL6</accession>
<evidence type="ECO:0000313" key="6">
    <source>
        <dbReference type="Proteomes" id="UP001597101"/>
    </source>
</evidence>
<organism evidence="5 6">
    <name type="scientific">Pseudahrensia aquimaris</name>
    <dbReference type="NCBI Taxonomy" id="744461"/>
    <lineage>
        <taxon>Bacteria</taxon>
        <taxon>Pseudomonadati</taxon>
        <taxon>Pseudomonadota</taxon>
        <taxon>Alphaproteobacteria</taxon>
        <taxon>Hyphomicrobiales</taxon>
        <taxon>Ahrensiaceae</taxon>
        <taxon>Pseudahrensia</taxon>
    </lineage>
</organism>
<protein>
    <submittedName>
        <fullName evidence="5">HlyD family efflux transporter periplasmic adaptor subunit</fullName>
    </submittedName>
</protein>
<keyword evidence="6" id="KW-1185">Reference proteome</keyword>
<feature type="transmembrane region" description="Helical" evidence="4">
    <location>
        <begin position="256"/>
        <end position="273"/>
    </location>
</feature>
<dbReference type="RefSeq" id="WP_377212265.1">
    <property type="nucleotide sequence ID" value="NZ_JBHTJV010000005.1"/>
</dbReference>